<dbReference type="InterPro" id="IPR017127">
    <property type="entry name" value="Ribosome_uL3_MTase"/>
</dbReference>
<dbReference type="CDD" id="cd02440">
    <property type="entry name" value="AdoMet_MTases"/>
    <property type="match status" value="1"/>
</dbReference>
<dbReference type="SUPFAM" id="SSF53335">
    <property type="entry name" value="S-adenosyl-L-methionine-dependent methyltransferases"/>
    <property type="match status" value="1"/>
</dbReference>
<dbReference type="NCBIfam" id="TIGR00536">
    <property type="entry name" value="hemK_fam"/>
    <property type="match status" value="1"/>
</dbReference>
<dbReference type="InterPro" id="IPR007848">
    <property type="entry name" value="Small_mtfrase_dom"/>
</dbReference>
<evidence type="ECO:0000256" key="1">
    <source>
        <dbReference type="ARBA" id="ARBA00022603"/>
    </source>
</evidence>
<gene>
    <name evidence="4 6" type="primary">prmB</name>
    <name evidence="6" type="ORF">BN1804_01010</name>
</gene>
<evidence type="ECO:0000256" key="2">
    <source>
        <dbReference type="ARBA" id="ARBA00022679"/>
    </source>
</evidence>
<dbReference type="GO" id="GO:0036009">
    <property type="term" value="F:protein-glutamine N-methyltransferase activity"/>
    <property type="evidence" value="ECO:0007669"/>
    <property type="project" value="UniProtKB-UniRule"/>
</dbReference>
<dbReference type="PANTHER" id="PTHR47806">
    <property type="entry name" value="50S RIBOSOMAL PROTEIN L3 GLUTAMINE METHYLTRANSFERASE"/>
    <property type="match status" value="1"/>
</dbReference>
<evidence type="ECO:0000256" key="4">
    <source>
        <dbReference type="HAMAP-Rule" id="MF_02125"/>
    </source>
</evidence>
<feature type="domain" description="Methyltransferase small" evidence="5">
    <location>
        <begin position="132"/>
        <end position="212"/>
    </location>
</feature>
<keyword evidence="6" id="KW-0687">Ribonucleoprotein</keyword>
<keyword evidence="2 4" id="KW-0808">Transferase</keyword>
<dbReference type="NCBIfam" id="TIGR03533">
    <property type="entry name" value="L3_gln_methyl"/>
    <property type="match status" value="1"/>
</dbReference>
<sequence>MDITLKEEAVADLSTILDMLRWAMSQFNSSDIYYGHGTDNAWDEALQLVLPTIALPLDIPDVLLSTKLTTSEKMEIITLIESRIEQKIPVPYLTHSAWFCGHEFYVDERVLIPRSPIGELINNHFDGLIQQEPTRILDLCTGSGCIAIACAHEFEEAEVDAVDISEDALEVAEFNIENHGLVHRVYPMQSDLFNALVPTPYDIIVTNPPYVDIEDMGDLPDEYQVEPELALASGIDGLDITRQILLKAPEYLSEKGILVCEVGNSMVHLIEQFPEVPFTWLEFENGGIGVFMLTREQLVEYSACFSIDKR</sequence>
<dbReference type="AlphaFoldDB" id="A0A0G4Q3W0"/>
<dbReference type="GO" id="GO:0032259">
    <property type="term" value="P:methylation"/>
    <property type="evidence" value="ECO:0007669"/>
    <property type="project" value="UniProtKB-KW"/>
</dbReference>
<dbReference type="GO" id="GO:0005840">
    <property type="term" value="C:ribosome"/>
    <property type="evidence" value="ECO:0007669"/>
    <property type="project" value="UniProtKB-KW"/>
</dbReference>
<dbReference type="RefSeq" id="WP_072063208.1">
    <property type="nucleotide sequence ID" value="NZ_CVRY01000002.1"/>
</dbReference>
<reference evidence="7" key="1">
    <citation type="submission" date="2015-06" db="EMBL/GenBank/DDBJ databases">
        <authorList>
            <person name="Urmite Genomes"/>
        </authorList>
    </citation>
    <scope>NUCLEOTIDE SEQUENCE [LARGE SCALE GENOMIC DNA]</scope>
    <source>
        <strain evidence="7">CSUR P1867</strain>
    </source>
</reference>
<comment type="similarity">
    <text evidence="4">Belongs to the protein N5-glutamine methyltransferase family. PrmB subfamily.</text>
</comment>
<comment type="catalytic activity">
    <reaction evidence="4">
        <text>L-glutaminyl-[ribosomal protein uL3] + S-adenosyl-L-methionine = N(5)-methyl-L-glutaminyl-[ribosomal protein uL3] + S-adenosyl-L-homocysteine + H(+)</text>
        <dbReference type="Rhea" id="RHEA:45020"/>
        <dbReference type="Rhea" id="RHEA-COMP:11063"/>
        <dbReference type="Rhea" id="RHEA-COMP:11064"/>
        <dbReference type="ChEBI" id="CHEBI:15378"/>
        <dbReference type="ChEBI" id="CHEBI:30011"/>
        <dbReference type="ChEBI" id="CHEBI:57856"/>
        <dbReference type="ChEBI" id="CHEBI:59789"/>
        <dbReference type="ChEBI" id="CHEBI:61891"/>
        <dbReference type="EC" id="2.1.1.298"/>
    </reaction>
</comment>
<dbReference type="HAMAP" id="MF_02125">
    <property type="entry name" value="L3_methyltr_PrmB"/>
    <property type="match status" value="1"/>
</dbReference>
<dbReference type="InterPro" id="IPR004556">
    <property type="entry name" value="HemK-like"/>
</dbReference>
<dbReference type="InterPro" id="IPR002052">
    <property type="entry name" value="DNA_methylase_N6_adenine_CS"/>
</dbReference>
<dbReference type="PANTHER" id="PTHR47806:SF1">
    <property type="entry name" value="RIBOSOMAL PROTEIN UL3 GLUTAMINE METHYLTRANSFERASE"/>
    <property type="match status" value="1"/>
</dbReference>
<dbReference type="Pfam" id="PF05175">
    <property type="entry name" value="MTS"/>
    <property type="match status" value="1"/>
</dbReference>
<dbReference type="EMBL" id="CVRY01000002">
    <property type="protein sequence ID" value="CRL60535.1"/>
    <property type="molecule type" value="Genomic_DNA"/>
</dbReference>
<dbReference type="FunFam" id="3.40.50.150:FF:000042">
    <property type="entry name" value="50S ribosomal protein L3 glutamine methyltransferase"/>
    <property type="match status" value="1"/>
</dbReference>
<accession>A0A0G4Q3W0</accession>
<dbReference type="GO" id="GO:0005829">
    <property type="term" value="C:cytosol"/>
    <property type="evidence" value="ECO:0007669"/>
    <property type="project" value="TreeGrafter"/>
</dbReference>
<dbReference type="Proteomes" id="UP000183920">
    <property type="component" value="Unassembled WGS sequence"/>
</dbReference>
<dbReference type="Gene3D" id="3.40.50.150">
    <property type="entry name" value="Vaccinia Virus protein VP39"/>
    <property type="match status" value="1"/>
</dbReference>
<evidence type="ECO:0000313" key="6">
    <source>
        <dbReference type="EMBL" id="CRL60535.1"/>
    </source>
</evidence>
<dbReference type="GO" id="GO:0003676">
    <property type="term" value="F:nucleic acid binding"/>
    <property type="evidence" value="ECO:0007669"/>
    <property type="project" value="InterPro"/>
</dbReference>
<keyword evidence="1 4" id="KW-0489">Methyltransferase</keyword>
<comment type="function">
    <text evidence="4">Methylates ribosomal protein uL3 on a specific glutamine residue.</text>
</comment>
<organism evidence="6 7">
    <name type="scientific">Proteus penneri</name>
    <dbReference type="NCBI Taxonomy" id="102862"/>
    <lineage>
        <taxon>Bacteria</taxon>
        <taxon>Pseudomonadati</taxon>
        <taxon>Pseudomonadota</taxon>
        <taxon>Gammaproteobacteria</taxon>
        <taxon>Enterobacterales</taxon>
        <taxon>Morganellaceae</taxon>
        <taxon>Proteus</taxon>
    </lineage>
</organism>
<dbReference type="EC" id="2.1.1.298" evidence="4"/>
<protein>
    <recommendedName>
        <fullName evidence="4">Ribosomal protein uL3 glutamine methyltransferase</fullName>
        <shortName evidence="4">uL3 MTase</shortName>
        <ecNumber evidence="4">2.1.1.298</ecNumber>
    </recommendedName>
    <alternativeName>
        <fullName evidence="4">N5-glutamine methyltransferase PrmB</fullName>
    </alternativeName>
</protein>
<keyword evidence="6" id="KW-0689">Ribosomal protein</keyword>
<name>A0A0G4Q3W0_9GAMM</name>
<dbReference type="InterPro" id="IPR029063">
    <property type="entry name" value="SAM-dependent_MTases_sf"/>
</dbReference>
<evidence type="ECO:0000256" key="3">
    <source>
        <dbReference type="ARBA" id="ARBA00022691"/>
    </source>
</evidence>
<proteinExistence type="inferred from homology"/>
<dbReference type="PROSITE" id="PS00092">
    <property type="entry name" value="N6_MTASE"/>
    <property type="match status" value="1"/>
</dbReference>
<evidence type="ECO:0000313" key="7">
    <source>
        <dbReference type="Proteomes" id="UP000183920"/>
    </source>
</evidence>
<keyword evidence="3 4" id="KW-0949">S-adenosyl-L-methionine</keyword>
<evidence type="ECO:0000259" key="5">
    <source>
        <dbReference type="Pfam" id="PF05175"/>
    </source>
</evidence>
<dbReference type="PIRSF" id="PIRSF037167">
    <property type="entry name" value="Mtase_YfcB_prd"/>
    <property type="match status" value="1"/>
</dbReference>